<comment type="subcellular location">
    <subcellularLocation>
        <location evidence="1">Cell membrane</location>
    </subcellularLocation>
</comment>
<dbReference type="InterPro" id="IPR043760">
    <property type="entry name" value="PycTM_dom"/>
</dbReference>
<dbReference type="RefSeq" id="WP_338395286.1">
    <property type="nucleotide sequence ID" value="NZ_AP025316.1"/>
</dbReference>
<evidence type="ECO:0000256" key="5">
    <source>
        <dbReference type="ARBA" id="ARBA00022989"/>
    </source>
</evidence>
<gene>
    <name evidence="12" type="ORF">FUAX_43170</name>
</gene>
<feature type="transmembrane region" description="Helical" evidence="9">
    <location>
        <begin position="377"/>
        <end position="400"/>
    </location>
</feature>
<dbReference type="InterPro" id="IPR006674">
    <property type="entry name" value="HD_domain"/>
</dbReference>
<protein>
    <recommendedName>
        <fullName evidence="14">HD domain-containing protein</fullName>
    </recommendedName>
</protein>
<feature type="compositionally biased region" description="Basic residues" evidence="8">
    <location>
        <begin position="206"/>
        <end position="216"/>
    </location>
</feature>
<dbReference type="EMBL" id="AP025316">
    <property type="protein sequence ID" value="BDD11885.1"/>
    <property type="molecule type" value="Genomic_DNA"/>
</dbReference>
<dbReference type="Pfam" id="PF18967">
    <property type="entry name" value="PycTM"/>
    <property type="match status" value="1"/>
</dbReference>
<dbReference type="SUPFAM" id="SSF109604">
    <property type="entry name" value="HD-domain/PDEase-like"/>
    <property type="match status" value="1"/>
</dbReference>
<evidence type="ECO:0000256" key="9">
    <source>
        <dbReference type="SAM" id="Phobius"/>
    </source>
</evidence>
<dbReference type="GO" id="GO:0000166">
    <property type="term" value="F:nucleotide binding"/>
    <property type="evidence" value="ECO:0007669"/>
    <property type="project" value="UniProtKB-KW"/>
</dbReference>
<evidence type="ECO:0000256" key="8">
    <source>
        <dbReference type="SAM" id="MobiDB-lite"/>
    </source>
</evidence>
<keyword evidence="2" id="KW-1003">Cell membrane</keyword>
<feature type="transmembrane region" description="Helical" evidence="9">
    <location>
        <begin position="255"/>
        <end position="275"/>
    </location>
</feature>
<evidence type="ECO:0000259" key="10">
    <source>
        <dbReference type="Pfam" id="PF01966"/>
    </source>
</evidence>
<feature type="domain" description="Pycsar effector protein" evidence="11">
    <location>
        <begin position="234"/>
        <end position="395"/>
    </location>
</feature>
<keyword evidence="7 9" id="KW-0472">Membrane</keyword>
<keyword evidence="12" id="KW-0614">Plasmid</keyword>
<evidence type="ECO:0000256" key="3">
    <source>
        <dbReference type="ARBA" id="ARBA00022692"/>
    </source>
</evidence>
<keyword evidence="6" id="KW-0051">Antiviral defense</keyword>
<accession>A0AAU9CR69</accession>
<proteinExistence type="predicted"/>
<evidence type="ECO:0000256" key="6">
    <source>
        <dbReference type="ARBA" id="ARBA00023118"/>
    </source>
</evidence>
<evidence type="ECO:0000256" key="1">
    <source>
        <dbReference type="ARBA" id="ARBA00004236"/>
    </source>
</evidence>
<dbReference type="PANTHER" id="PTHR21174:SF0">
    <property type="entry name" value="HD PHOSPHOHYDROLASE FAMILY PROTEIN-RELATED"/>
    <property type="match status" value="1"/>
</dbReference>
<evidence type="ECO:0000256" key="7">
    <source>
        <dbReference type="ARBA" id="ARBA00023136"/>
    </source>
</evidence>
<dbReference type="KEGG" id="fax:FUAX_43170"/>
<evidence type="ECO:0000313" key="13">
    <source>
        <dbReference type="Proteomes" id="UP001348817"/>
    </source>
</evidence>
<keyword evidence="13" id="KW-1185">Reference proteome</keyword>
<evidence type="ECO:0000256" key="2">
    <source>
        <dbReference type="ARBA" id="ARBA00022475"/>
    </source>
</evidence>
<dbReference type="AlphaFoldDB" id="A0AAU9CR69"/>
<keyword evidence="5 9" id="KW-1133">Transmembrane helix</keyword>
<keyword evidence="4" id="KW-0547">Nucleotide-binding</keyword>
<keyword evidence="3 9" id="KW-0812">Transmembrane</keyword>
<geneLocation type="plasmid" evidence="12 13">
    <name>pFA2</name>
</geneLocation>
<evidence type="ECO:0000313" key="12">
    <source>
        <dbReference type="EMBL" id="BDD11885.1"/>
    </source>
</evidence>
<dbReference type="InterPro" id="IPR009218">
    <property type="entry name" value="HD_phosphohydro"/>
</dbReference>
<dbReference type="CDD" id="cd00077">
    <property type="entry name" value="HDc"/>
    <property type="match status" value="1"/>
</dbReference>
<dbReference type="Pfam" id="PF01966">
    <property type="entry name" value="HD"/>
    <property type="match status" value="1"/>
</dbReference>
<name>A0AAU9CR69_9BACT</name>
<feature type="domain" description="HD" evidence="10">
    <location>
        <begin position="34"/>
        <end position="128"/>
    </location>
</feature>
<dbReference type="Proteomes" id="UP001348817">
    <property type="component" value="Plasmid pFA2"/>
</dbReference>
<organism evidence="12 13">
    <name type="scientific">Fulvitalea axinellae</name>
    <dbReference type="NCBI Taxonomy" id="1182444"/>
    <lineage>
        <taxon>Bacteria</taxon>
        <taxon>Pseudomonadati</taxon>
        <taxon>Bacteroidota</taxon>
        <taxon>Cytophagia</taxon>
        <taxon>Cytophagales</taxon>
        <taxon>Persicobacteraceae</taxon>
        <taxon>Fulvitalea</taxon>
    </lineage>
</organism>
<feature type="transmembrane region" description="Helical" evidence="9">
    <location>
        <begin position="281"/>
        <end position="303"/>
    </location>
</feature>
<evidence type="ECO:0008006" key="14">
    <source>
        <dbReference type="Google" id="ProtNLM"/>
    </source>
</evidence>
<evidence type="ECO:0000256" key="4">
    <source>
        <dbReference type="ARBA" id="ARBA00022741"/>
    </source>
</evidence>
<dbReference type="GO" id="GO:0005886">
    <property type="term" value="C:plasma membrane"/>
    <property type="evidence" value="ECO:0007669"/>
    <property type="project" value="UniProtKB-SubCell"/>
</dbReference>
<feature type="region of interest" description="Disordered" evidence="8">
    <location>
        <begin position="202"/>
        <end position="224"/>
    </location>
</feature>
<reference evidence="12 13" key="1">
    <citation type="submission" date="2021-12" db="EMBL/GenBank/DDBJ databases">
        <title>Genome sequencing of bacteria with rrn-lacking chromosome and rrn-plasmid.</title>
        <authorList>
            <person name="Anda M."/>
            <person name="Iwasaki W."/>
        </authorList>
    </citation>
    <scope>NUCLEOTIDE SEQUENCE [LARGE SCALE GENOMIC DNA]</scope>
    <source>
        <strain evidence="12 13">DSM 100852</strain>
        <plasmid evidence="12 13">pFA2</plasmid>
    </source>
</reference>
<dbReference type="PANTHER" id="PTHR21174">
    <property type="match status" value="1"/>
</dbReference>
<dbReference type="InterPro" id="IPR003607">
    <property type="entry name" value="HD/PDEase_dom"/>
</dbReference>
<dbReference type="GO" id="GO:0051607">
    <property type="term" value="P:defense response to virus"/>
    <property type="evidence" value="ECO:0007669"/>
    <property type="project" value="UniProtKB-KW"/>
</dbReference>
<evidence type="ECO:0000259" key="11">
    <source>
        <dbReference type="Pfam" id="PF18967"/>
    </source>
</evidence>
<sequence length="406" mass="46391">MEDSGQRLVNKIRDFVTDKYDGPAAQCFTYHCLNHVKLVVESVEKIGEACGLSEREMDALRVAAWVHDVGYMDDPEDHENASAAIATELLKEEGADQEFIDLVRRLILATKVTHPPKDLLEEIINDADLAHLGRPSFPQVTELLRKEFSGQRGRKVKKREWQNINLNFLRDHEFFTDYAKEHWDPVKQENIRTLEKIIKEGEKGGDKKKKSKKKKAKESVVAQDQKPNRAVDGLFRIMERNHINLSNIADGKSNIMISINSLIISLVVGVLFRKLEDYPNLLIPSIIFAITGLVSLIFAVLAIRPNVAKPGAVKLEDVKAGKVNLLFFGNFYSLKLQDYMEAMENLIQDHREIYRSLTKDIYYLGVVLSLKYKFLRLSYTCFMFGLIVTVLAFIIAVVLFPVKYPY</sequence>
<dbReference type="Gene3D" id="1.10.3210.10">
    <property type="entry name" value="Hypothetical protein af1432"/>
    <property type="match status" value="1"/>
</dbReference>